<keyword evidence="2" id="KW-0732">Signal</keyword>
<keyword evidence="1" id="KW-0812">Transmembrane</keyword>
<accession>A0A0G4IA12</accession>
<dbReference type="VEuPathDB" id="CryptoDB:Cvel_12323"/>
<name>A0A0G4IA12_9ALVE</name>
<gene>
    <name evidence="3" type="ORF">Cvel_12323</name>
</gene>
<sequence length="109" mass="11850">MLRAVLAFVCFAAVSAFVPSVSSSSGARLLSRVPQRTPISSMNAHEALFDQLPQLQDPSALESLPTQALSLGVEMTVEPLAFWASIASFFLPVIVLLLWYRGSEALKRE</sequence>
<organism evidence="3">
    <name type="scientific">Chromera velia CCMP2878</name>
    <dbReference type="NCBI Taxonomy" id="1169474"/>
    <lineage>
        <taxon>Eukaryota</taxon>
        <taxon>Sar</taxon>
        <taxon>Alveolata</taxon>
        <taxon>Colpodellida</taxon>
        <taxon>Chromeraceae</taxon>
        <taxon>Chromera</taxon>
    </lineage>
</organism>
<feature type="signal peptide" evidence="2">
    <location>
        <begin position="1"/>
        <end position="16"/>
    </location>
</feature>
<keyword evidence="1" id="KW-0472">Membrane</keyword>
<proteinExistence type="predicted"/>
<keyword evidence="1" id="KW-1133">Transmembrane helix</keyword>
<dbReference type="AlphaFoldDB" id="A0A0G4IA12"/>
<reference evidence="3" key="1">
    <citation type="submission" date="2014-11" db="EMBL/GenBank/DDBJ databases">
        <authorList>
            <person name="Otto D Thomas"/>
            <person name="Naeem Raeece"/>
        </authorList>
    </citation>
    <scope>NUCLEOTIDE SEQUENCE</scope>
</reference>
<feature type="transmembrane region" description="Helical" evidence="1">
    <location>
        <begin position="80"/>
        <end position="100"/>
    </location>
</feature>
<feature type="chain" id="PRO_5005192770" evidence="2">
    <location>
        <begin position="17"/>
        <end position="109"/>
    </location>
</feature>
<evidence type="ECO:0000313" key="3">
    <source>
        <dbReference type="EMBL" id="CEM53877.1"/>
    </source>
</evidence>
<evidence type="ECO:0000256" key="2">
    <source>
        <dbReference type="SAM" id="SignalP"/>
    </source>
</evidence>
<evidence type="ECO:0000256" key="1">
    <source>
        <dbReference type="SAM" id="Phobius"/>
    </source>
</evidence>
<dbReference type="EMBL" id="CDMZ01005734">
    <property type="protein sequence ID" value="CEM53877.1"/>
    <property type="molecule type" value="Genomic_DNA"/>
</dbReference>
<protein>
    <submittedName>
        <fullName evidence="3">Uncharacterized protein</fullName>
    </submittedName>
</protein>